<keyword evidence="5" id="KW-0804">Transcription</keyword>
<dbReference type="GO" id="GO:0000428">
    <property type="term" value="C:DNA-directed RNA polymerase complex"/>
    <property type="evidence" value="ECO:0007669"/>
    <property type="project" value="UniProtKB-KW"/>
</dbReference>
<dbReference type="SUPFAM" id="SSF63562">
    <property type="entry name" value="RPB6/omega subunit-like"/>
    <property type="match status" value="1"/>
</dbReference>
<evidence type="ECO:0000256" key="8">
    <source>
        <dbReference type="ARBA" id="ARBA00048552"/>
    </source>
</evidence>
<sequence>MRDDYLKNALLVISDPNILINVISLRVKQLRRGSRPLVESLEKLSPEDTALREVAEGKITYQLATAEELARL</sequence>
<dbReference type="Gene3D" id="3.90.940.10">
    <property type="match status" value="1"/>
</dbReference>
<dbReference type="InterPro" id="IPR006110">
    <property type="entry name" value="Pol_omega/Rpo6/RPB6"/>
</dbReference>
<dbReference type="GO" id="GO:0003677">
    <property type="term" value="F:DNA binding"/>
    <property type="evidence" value="ECO:0007669"/>
    <property type="project" value="InterPro"/>
</dbReference>
<dbReference type="GO" id="GO:0003899">
    <property type="term" value="F:DNA-directed RNA polymerase activity"/>
    <property type="evidence" value="ECO:0007669"/>
    <property type="project" value="UniProtKB-EC"/>
</dbReference>
<name>A0A556QSW6_9BACT</name>
<dbReference type="EC" id="2.7.7.6" evidence="2"/>
<reference evidence="9 10" key="1">
    <citation type="submission" date="2019-07" db="EMBL/GenBank/DDBJ databases">
        <title>Description of 53C-WASEF.</title>
        <authorList>
            <person name="Pitt A."/>
            <person name="Hahn M.W."/>
        </authorList>
    </citation>
    <scope>NUCLEOTIDE SEQUENCE [LARGE SCALE GENOMIC DNA]</scope>
    <source>
        <strain evidence="9 10">53C-WASEF</strain>
    </source>
</reference>
<keyword evidence="9" id="KW-0548">Nucleotidyltransferase</keyword>
<gene>
    <name evidence="9" type="ORF">FPL22_06025</name>
</gene>
<comment type="similarity">
    <text evidence="1">Belongs to the RNA polymerase subunit omega family.</text>
</comment>
<proteinExistence type="inferred from homology"/>
<comment type="caution">
    <text evidence="9">The sequence shown here is derived from an EMBL/GenBank/DDBJ whole genome shotgun (WGS) entry which is preliminary data.</text>
</comment>
<dbReference type="Proteomes" id="UP000315648">
    <property type="component" value="Unassembled WGS sequence"/>
</dbReference>
<dbReference type="OrthoDB" id="198104at2"/>
<evidence type="ECO:0000256" key="7">
    <source>
        <dbReference type="ARBA" id="ARBA00030998"/>
    </source>
</evidence>
<evidence type="ECO:0000256" key="3">
    <source>
        <dbReference type="ARBA" id="ARBA00013725"/>
    </source>
</evidence>
<evidence type="ECO:0000256" key="6">
    <source>
        <dbReference type="ARBA" id="ARBA00029924"/>
    </source>
</evidence>
<dbReference type="AlphaFoldDB" id="A0A556QSW6"/>
<comment type="catalytic activity">
    <reaction evidence="8">
        <text>RNA(n) + a ribonucleoside 5'-triphosphate = RNA(n+1) + diphosphate</text>
        <dbReference type="Rhea" id="RHEA:21248"/>
        <dbReference type="Rhea" id="RHEA-COMP:14527"/>
        <dbReference type="Rhea" id="RHEA-COMP:17342"/>
        <dbReference type="ChEBI" id="CHEBI:33019"/>
        <dbReference type="ChEBI" id="CHEBI:61557"/>
        <dbReference type="ChEBI" id="CHEBI:140395"/>
        <dbReference type="EC" id="2.7.7.6"/>
    </reaction>
</comment>
<evidence type="ECO:0000256" key="5">
    <source>
        <dbReference type="ARBA" id="ARBA00023163"/>
    </source>
</evidence>
<dbReference type="EMBL" id="VMBG01000001">
    <property type="protein sequence ID" value="TSJ79730.1"/>
    <property type="molecule type" value="Genomic_DNA"/>
</dbReference>
<accession>A0A556QSW6</accession>
<evidence type="ECO:0000256" key="2">
    <source>
        <dbReference type="ARBA" id="ARBA00012418"/>
    </source>
</evidence>
<protein>
    <recommendedName>
        <fullName evidence="3">DNA-directed RNA polymerase subunit omega</fullName>
        <ecNumber evidence="2">2.7.7.6</ecNumber>
    </recommendedName>
    <alternativeName>
        <fullName evidence="7">RNA polymerase omega subunit</fullName>
    </alternativeName>
    <alternativeName>
        <fullName evidence="6">Transcriptase subunit omega</fullName>
    </alternativeName>
</protein>
<keyword evidence="4 9" id="KW-0240">DNA-directed RNA polymerase</keyword>
<evidence type="ECO:0000256" key="4">
    <source>
        <dbReference type="ARBA" id="ARBA00022478"/>
    </source>
</evidence>
<evidence type="ECO:0000313" key="9">
    <source>
        <dbReference type="EMBL" id="TSJ79730.1"/>
    </source>
</evidence>
<keyword evidence="9" id="KW-0808">Transferase</keyword>
<dbReference type="GO" id="GO:0006351">
    <property type="term" value="P:DNA-templated transcription"/>
    <property type="evidence" value="ECO:0007669"/>
    <property type="project" value="InterPro"/>
</dbReference>
<evidence type="ECO:0000313" key="10">
    <source>
        <dbReference type="Proteomes" id="UP000315648"/>
    </source>
</evidence>
<dbReference type="Pfam" id="PF01192">
    <property type="entry name" value="RNA_pol_Rpb6"/>
    <property type="match status" value="1"/>
</dbReference>
<dbReference type="InterPro" id="IPR036161">
    <property type="entry name" value="RPB6/omega-like_sf"/>
</dbReference>
<organism evidence="9 10">
    <name type="scientific">Rariglobus hedericola</name>
    <dbReference type="NCBI Taxonomy" id="2597822"/>
    <lineage>
        <taxon>Bacteria</taxon>
        <taxon>Pseudomonadati</taxon>
        <taxon>Verrucomicrobiota</taxon>
        <taxon>Opitutia</taxon>
        <taxon>Opitutales</taxon>
        <taxon>Opitutaceae</taxon>
        <taxon>Rariglobus</taxon>
    </lineage>
</organism>
<keyword evidence="10" id="KW-1185">Reference proteome</keyword>
<dbReference type="NCBIfam" id="NF001579">
    <property type="entry name" value="PRK00392.6-2"/>
    <property type="match status" value="1"/>
</dbReference>
<evidence type="ECO:0000256" key="1">
    <source>
        <dbReference type="ARBA" id="ARBA00006711"/>
    </source>
</evidence>